<gene>
    <name evidence="1" type="ORF">KB57_157</name>
</gene>
<dbReference type="RefSeq" id="YP_009187770.1">
    <property type="nucleotide sequence ID" value="NC_028659.1"/>
</dbReference>
<dbReference type="Proteomes" id="UP000203990">
    <property type="component" value="Segment"/>
</dbReference>
<accession>A0A0S1S1K1</accession>
<name>A0A0S1S1K1_9CAUD</name>
<dbReference type="OrthoDB" id="11240at10239"/>
<dbReference type="GeneID" id="26523123"/>
<proteinExistence type="predicted"/>
<dbReference type="KEGG" id="vg:26523123"/>
<evidence type="ECO:0000313" key="2">
    <source>
        <dbReference type="Proteomes" id="UP000203990"/>
    </source>
</evidence>
<sequence length="163" mass="18612">MKTRMYCVVNQYIAGIHAGIQSAHAMTEVFLDYPQRRNKASNLLWDWADSDKTMIVLNGGYQSNLQDLCSKLSILSGTYPWAFFCEEHDALNGAMTAVAVVLPEYMYNPQYMEVTDLVYRPGQLVGPQIANQYRDELGNVIHNYTQTEKDLITMIKSFRLKGE</sequence>
<keyword evidence="2" id="KW-1185">Reference proteome</keyword>
<reference evidence="1 2" key="1">
    <citation type="submission" date="2015-10" db="EMBL/GenBank/DDBJ databases">
        <title>Complete genome sequence of Klebsiella pneumoniae bacteriophage vB_KpnM_KB57.</title>
        <authorList>
            <person name="Volozhantsev N.V."/>
            <person name="Popova A.V."/>
            <person name="Krasilnikova V.M."/>
            <person name="Bogun A.G."/>
        </authorList>
    </citation>
    <scope>NUCLEOTIDE SEQUENCE [LARGE SCALE GENOMIC DNA]</scope>
</reference>
<dbReference type="EMBL" id="KT934943">
    <property type="protein sequence ID" value="ALM02544.1"/>
    <property type="molecule type" value="Genomic_DNA"/>
</dbReference>
<protein>
    <submittedName>
        <fullName evidence="1">Uncharacterized protein</fullName>
    </submittedName>
</protein>
<organism evidence="1 2">
    <name type="scientific">Klebsiella phage vB_KpnM_KB57</name>
    <dbReference type="NCBI Taxonomy" id="1719140"/>
    <lineage>
        <taxon>Viruses</taxon>
        <taxon>Duplodnaviria</taxon>
        <taxon>Heunggongvirae</taxon>
        <taxon>Uroviricota</taxon>
        <taxon>Caudoviricetes</taxon>
        <taxon>Vequintavirinae</taxon>
        <taxon>Mydovirus</taxon>
        <taxon>Mydovirus KB57</taxon>
    </lineage>
</organism>
<evidence type="ECO:0000313" key="1">
    <source>
        <dbReference type="EMBL" id="ALM02544.1"/>
    </source>
</evidence>